<name>A0A9P6QQ61_9FUNG</name>
<keyword evidence="1" id="KW-1133">Transmembrane helix</keyword>
<keyword evidence="1" id="KW-0812">Transmembrane</keyword>
<dbReference type="EMBL" id="JAAAIN010003147">
    <property type="protein sequence ID" value="KAG0287411.1"/>
    <property type="molecule type" value="Genomic_DNA"/>
</dbReference>
<accession>A0A9P6QQ61</accession>
<protein>
    <submittedName>
        <fullName evidence="2">Uncharacterized protein</fullName>
    </submittedName>
</protein>
<dbReference type="AlphaFoldDB" id="A0A9P6QQ61"/>
<gene>
    <name evidence="2" type="ORF">BGZ97_007102</name>
</gene>
<dbReference type="Proteomes" id="UP000823405">
    <property type="component" value="Unassembled WGS sequence"/>
</dbReference>
<proteinExistence type="predicted"/>
<evidence type="ECO:0000313" key="3">
    <source>
        <dbReference type="Proteomes" id="UP000823405"/>
    </source>
</evidence>
<keyword evidence="3" id="KW-1185">Reference proteome</keyword>
<reference evidence="2" key="1">
    <citation type="journal article" date="2020" name="Fungal Divers.">
        <title>Resolving the Mortierellaceae phylogeny through synthesis of multi-gene phylogenetics and phylogenomics.</title>
        <authorList>
            <person name="Vandepol N."/>
            <person name="Liber J."/>
            <person name="Desiro A."/>
            <person name="Na H."/>
            <person name="Kennedy M."/>
            <person name="Barry K."/>
            <person name="Grigoriev I.V."/>
            <person name="Miller A.N."/>
            <person name="O'Donnell K."/>
            <person name="Stajich J.E."/>
            <person name="Bonito G."/>
        </authorList>
    </citation>
    <scope>NUCLEOTIDE SEQUENCE</scope>
    <source>
        <strain evidence="2">NVP60</strain>
    </source>
</reference>
<evidence type="ECO:0000256" key="1">
    <source>
        <dbReference type="SAM" id="Phobius"/>
    </source>
</evidence>
<organism evidence="2 3">
    <name type="scientific">Linnemannia gamsii</name>
    <dbReference type="NCBI Taxonomy" id="64522"/>
    <lineage>
        <taxon>Eukaryota</taxon>
        <taxon>Fungi</taxon>
        <taxon>Fungi incertae sedis</taxon>
        <taxon>Mucoromycota</taxon>
        <taxon>Mortierellomycotina</taxon>
        <taxon>Mortierellomycetes</taxon>
        <taxon>Mortierellales</taxon>
        <taxon>Mortierellaceae</taxon>
        <taxon>Linnemannia</taxon>
    </lineage>
</organism>
<dbReference type="OrthoDB" id="2306594at2759"/>
<sequence length="509" mass="57981">LVYYTYKKIADLNTWDFFIQSTETFANDNDLSSLMPDILICGNRTTIGRYDRTSATNVELRKRMYDPRRDFNFTGYAPCGSYNSMIILSWMDYKMENLEAYGSVIFNLIATSTSEQLSILIFDFLKLLRIFKDRCGSIPNDYNISSNNGTSPIEVSLPQHTKKNTYYINPINTQISFKLTPKSTRVIRRDFWGLLGEHDIKPLRTLVTIPDYSAFTDTGASIGIINSRTSRLLFYAPTIHIDEIQILITTIPSVISSIGGAFSAVWGVFYVIFGTPRMTPFGLISTCLLRKCTKKKLSYNYCEWRQDLKARLERPDNVYEELHVPAGGGHASCSNWSSASTVSRPGIPQTQVLVSHATGTSTLDESNVKTNQPEENLLLLPQISAPETYASPVEDIIPLRTELNFLREIIGKHEKQLTNQDDEVQQGRAEFKELERFLSEYYLEMDIINTDGPAPFSPSSWFQRAKDIFVVRKIQSRTMLEICNHDTTDTESAHELHPMNIQEHKTRIA</sequence>
<feature type="transmembrane region" description="Helical" evidence="1">
    <location>
        <begin position="254"/>
        <end position="273"/>
    </location>
</feature>
<evidence type="ECO:0000313" key="2">
    <source>
        <dbReference type="EMBL" id="KAG0287411.1"/>
    </source>
</evidence>
<feature type="non-terminal residue" evidence="2">
    <location>
        <position position="509"/>
    </location>
</feature>
<keyword evidence="1" id="KW-0472">Membrane</keyword>
<comment type="caution">
    <text evidence="2">The sequence shown here is derived from an EMBL/GenBank/DDBJ whole genome shotgun (WGS) entry which is preliminary data.</text>
</comment>